<proteinExistence type="predicted"/>
<dbReference type="RefSeq" id="WP_021283507.1">
    <property type="nucleotide sequence ID" value="NZ_JAGGLL010000026.1"/>
</dbReference>
<keyword evidence="3" id="KW-1185">Reference proteome</keyword>
<name>A0ABS4K654_9CLOT</name>
<sequence length="152" mass="17943">MNEEIQYKFYKRKNFKNFVLFFCLLITWSTAVYENIVRKEYIGVLLFGGLVICVIGMMSIRVISNIRRLKEPGLIINEEEIKVKLGATLKYRTIKIRDITSILVVDYDNIIQIYKEKKVIPISLYEYKKDDLEAMKEIFKGLGIQITNRSFQ</sequence>
<accession>A0ABS4K654</accession>
<dbReference type="Proteomes" id="UP001519308">
    <property type="component" value="Unassembled WGS sequence"/>
</dbReference>
<protein>
    <submittedName>
        <fullName evidence="2">Membrane protein</fullName>
    </submittedName>
</protein>
<keyword evidence="1" id="KW-1133">Transmembrane helix</keyword>
<dbReference type="EMBL" id="JAGGLL010000026">
    <property type="protein sequence ID" value="MBP2023255.1"/>
    <property type="molecule type" value="Genomic_DNA"/>
</dbReference>
<evidence type="ECO:0000313" key="3">
    <source>
        <dbReference type="Proteomes" id="UP001519308"/>
    </source>
</evidence>
<evidence type="ECO:0000256" key="1">
    <source>
        <dbReference type="SAM" id="Phobius"/>
    </source>
</evidence>
<comment type="caution">
    <text evidence="2">The sequence shown here is derived from an EMBL/GenBank/DDBJ whole genome shotgun (WGS) entry which is preliminary data.</text>
</comment>
<organism evidence="2 3">
    <name type="scientific">Clostridium punense</name>
    <dbReference type="NCBI Taxonomy" id="1054297"/>
    <lineage>
        <taxon>Bacteria</taxon>
        <taxon>Bacillati</taxon>
        <taxon>Bacillota</taxon>
        <taxon>Clostridia</taxon>
        <taxon>Eubacteriales</taxon>
        <taxon>Clostridiaceae</taxon>
        <taxon>Clostridium</taxon>
    </lineage>
</organism>
<evidence type="ECO:0000313" key="2">
    <source>
        <dbReference type="EMBL" id="MBP2023255.1"/>
    </source>
</evidence>
<keyword evidence="1" id="KW-0472">Membrane</keyword>
<reference evidence="2 3" key="1">
    <citation type="submission" date="2021-03" db="EMBL/GenBank/DDBJ databases">
        <title>Genomic Encyclopedia of Type Strains, Phase IV (KMG-IV): sequencing the most valuable type-strain genomes for metagenomic binning, comparative biology and taxonomic classification.</title>
        <authorList>
            <person name="Goeker M."/>
        </authorList>
    </citation>
    <scope>NUCLEOTIDE SEQUENCE [LARGE SCALE GENOMIC DNA]</scope>
    <source>
        <strain evidence="2 3">DSM 28650</strain>
    </source>
</reference>
<keyword evidence="1" id="KW-0812">Transmembrane</keyword>
<feature type="transmembrane region" description="Helical" evidence="1">
    <location>
        <begin position="41"/>
        <end position="60"/>
    </location>
</feature>
<gene>
    <name evidence="2" type="ORF">J2Z44_003092</name>
</gene>